<proteinExistence type="predicted"/>
<reference evidence="3" key="1">
    <citation type="submission" date="2022-09" db="EMBL/GenBank/DDBJ databases">
        <title>Characterization of three MwoI isoschizomers from sequenced genome and metagenomes.</title>
        <authorList>
            <person name="Fomenkov A."/>
            <person name="Xu S.Y."/>
            <person name="Roberts R.J."/>
        </authorList>
    </citation>
    <scope>NUCLEOTIDE SEQUENCE</scope>
    <source>
        <strain evidence="3">DSM 2970</strain>
    </source>
</reference>
<keyword evidence="1" id="KW-0812">Transmembrane</keyword>
<reference evidence="2 4" key="2">
    <citation type="submission" date="2023-12" db="EMBL/GenBank/DDBJ databases">
        <title>Phenotypic and Genomic Characterization of Methanothermobacter wolfeii Strain BSEL, a CO2-Capturing Archaeon with Minimal Nutrient Requirements.</title>
        <authorList>
            <person name="Ale Enriquez F."/>
            <person name="Ahring B.K."/>
        </authorList>
    </citation>
    <scope>NUCLEOTIDE SEQUENCE [LARGE SCALE GENOMIC DNA]</scope>
    <source>
        <strain evidence="2 4">BSEL-1</strain>
    </source>
</reference>
<feature type="transmembrane region" description="Helical" evidence="1">
    <location>
        <begin position="67"/>
        <end position="85"/>
    </location>
</feature>
<name>A0A9E7RU58_METWO</name>
<dbReference type="Pfam" id="PF10066">
    <property type="entry name" value="DUF2304"/>
    <property type="match status" value="1"/>
</dbReference>
<dbReference type="Proteomes" id="UP001369247">
    <property type="component" value="Unassembled WGS sequence"/>
</dbReference>
<accession>A0A9E7RU58</accession>
<feature type="transmembrane region" description="Helical" evidence="1">
    <location>
        <begin position="29"/>
        <end position="47"/>
    </location>
</feature>
<keyword evidence="1" id="KW-1133">Transmembrane helix</keyword>
<dbReference type="EMBL" id="CP104550">
    <property type="protein sequence ID" value="UXH32259.1"/>
    <property type="molecule type" value="Genomic_DNA"/>
</dbReference>
<feature type="transmembrane region" description="Helical" evidence="1">
    <location>
        <begin position="6"/>
        <end position="22"/>
    </location>
</feature>
<dbReference type="InterPro" id="IPR019277">
    <property type="entry name" value="DUF2304"/>
</dbReference>
<dbReference type="KEGG" id="mwo:MWSIV6_0552"/>
<gene>
    <name evidence="3" type="ORF">N5910_02930</name>
    <name evidence="2" type="ORF">U2150_08570</name>
</gene>
<dbReference type="Proteomes" id="UP001065373">
    <property type="component" value="Chromosome"/>
</dbReference>
<evidence type="ECO:0000256" key="1">
    <source>
        <dbReference type="SAM" id="Phobius"/>
    </source>
</evidence>
<evidence type="ECO:0000313" key="3">
    <source>
        <dbReference type="EMBL" id="UXH32259.1"/>
    </source>
</evidence>
<dbReference type="AlphaFoldDB" id="A0A9E7RU58"/>
<dbReference type="GeneID" id="75106172"/>
<organism evidence="3">
    <name type="scientific">Methanothermobacter wolfeii</name>
    <name type="common">Methanobacterium wolfei</name>
    <dbReference type="NCBI Taxonomy" id="145261"/>
    <lineage>
        <taxon>Archaea</taxon>
        <taxon>Methanobacteriati</taxon>
        <taxon>Methanobacteriota</taxon>
        <taxon>Methanomada group</taxon>
        <taxon>Methanobacteria</taxon>
        <taxon>Methanobacteriales</taxon>
        <taxon>Methanobacteriaceae</taxon>
        <taxon>Methanothermobacter</taxon>
    </lineage>
</organism>
<protein>
    <submittedName>
        <fullName evidence="3">DUF2304 family protein</fullName>
    </submittedName>
</protein>
<keyword evidence="4" id="KW-1185">Reference proteome</keyword>
<dbReference type="EMBL" id="JAXUHJ010000014">
    <property type="protein sequence ID" value="MEJ8543541.1"/>
    <property type="molecule type" value="Genomic_DNA"/>
</dbReference>
<evidence type="ECO:0000313" key="4">
    <source>
        <dbReference type="Proteomes" id="UP001369247"/>
    </source>
</evidence>
<sequence length="109" mass="12296">MIYQVIGIVVGIAGIIISLIRFREARTSPGGLLLWLILWFSMIFFSLNPASSTKIANLLGIGRGLDFLLIAGILGAYYLLFRIYLMIEALRQEITELVHEIALRDKRDD</sequence>
<keyword evidence="1" id="KW-0472">Membrane</keyword>
<evidence type="ECO:0000313" key="2">
    <source>
        <dbReference type="EMBL" id="MEJ8543541.1"/>
    </source>
</evidence>
<dbReference type="RefSeq" id="WP_074358640.1">
    <property type="nucleotide sequence ID" value="NZ_CP104550.1"/>
</dbReference>